<dbReference type="Pfam" id="PF06985">
    <property type="entry name" value="HET"/>
    <property type="match status" value="1"/>
</dbReference>
<dbReference type="AlphaFoldDB" id="A0A0N8H5B6"/>
<protein>
    <recommendedName>
        <fullName evidence="1">Heterokaryon incompatibility domain-containing protein</fullName>
    </recommendedName>
</protein>
<comment type="caution">
    <text evidence="2">The sequence shown here is derived from an EMBL/GenBank/DDBJ whole genome shotgun (WGS) entry which is preliminary data.</text>
</comment>
<sequence length="745" mass="84696">MGENSTERQRPLTVPPEYQDCHICQCIWRRFSDPDFNDEINMGSFASALSSGCPTHTPLVQSFQDYCEGDPDNKLSDYKDVGIIVGEEKGVVVLHPSVSRLGLIWELLLAERPPRPEFPATRYGRIMDPNWADIDRLKEWKQRCLELHGPKCENPSNIWKTRPAWLIDVRHNCIVPGADASAFVALSYTWGSEGNHSSSVVNLDTIDKLQVPNALDNPEVADHVSPMIRHAMFITSYIGERYLWADALCIPHGAGAKTTEQLHLMGAIYSNATVTIIASDGDAQSGLPGLRGVSPPRALDQRIIPFGEEKLIVRNTGYFSMGSGTPYYQRGWTYQEYAMSPRKILMNRKELHWECQCSVWHEELTLDSTIDTYINPRLAVIASGFPDMESFSHTVHSYNERELTFPEDALPGILGLLGVFSRSFTGGFLYGLPEMQFDRCLGWKPYWGFTNLERRVKSDRPPESRLTPSDLPSWSWIGWQGLLNVASETARINTRKDWIEETTPVTDWYTSSSAKGSHRRRIHSTWYEDREKNKDFTKPLPPGWTRHDASSLKSFRDEPPLFPDGCGKFIFKHDGLPDKDCDSWFYPFPVAEITESTPPLIPEQTPYLFCETKMARLWARQREVVEDEYTGFSDKNIIGVHDSAGEQVGTLQLHHEDQLASFPEATGHDGPGTPVQLVAIYKSRQYSLTWNRELRRYDNPMKIEDSYGVLWVEWEDGIACRLASGNVEKDSWEASTLEDVSLVLR</sequence>
<dbReference type="PANTHER" id="PTHR33112">
    <property type="entry name" value="DOMAIN PROTEIN, PUTATIVE-RELATED"/>
    <property type="match status" value="1"/>
</dbReference>
<dbReference type="PANTHER" id="PTHR33112:SF12">
    <property type="entry name" value="HETEROKARYON INCOMPATIBILITY DOMAIN-CONTAINING PROTEIN"/>
    <property type="match status" value="1"/>
</dbReference>
<name>A0A0N8H5B6_9HYPO</name>
<accession>A0A0N8H5B6</accession>
<keyword evidence="3" id="KW-1185">Reference proteome</keyword>
<organism evidence="2 3">
    <name type="scientific">Neonectria ditissima</name>
    <dbReference type="NCBI Taxonomy" id="78410"/>
    <lineage>
        <taxon>Eukaryota</taxon>
        <taxon>Fungi</taxon>
        <taxon>Dikarya</taxon>
        <taxon>Ascomycota</taxon>
        <taxon>Pezizomycotina</taxon>
        <taxon>Sordariomycetes</taxon>
        <taxon>Hypocreomycetidae</taxon>
        <taxon>Hypocreales</taxon>
        <taxon>Nectriaceae</taxon>
        <taxon>Neonectria</taxon>
    </lineage>
</organism>
<gene>
    <name evidence="2" type="ORF">AK830_g10867</name>
</gene>
<dbReference type="OrthoDB" id="5135333at2759"/>
<dbReference type="EMBL" id="LKCW01000237">
    <property type="protein sequence ID" value="KPM35716.1"/>
    <property type="molecule type" value="Genomic_DNA"/>
</dbReference>
<proteinExistence type="predicted"/>
<feature type="domain" description="Heterokaryon incompatibility" evidence="1">
    <location>
        <begin position="183"/>
        <end position="336"/>
    </location>
</feature>
<reference evidence="2 3" key="1">
    <citation type="submission" date="2015-09" db="EMBL/GenBank/DDBJ databases">
        <title>Draft genome of a European isolate of the apple canker pathogen Neonectria ditissima.</title>
        <authorList>
            <person name="Gomez-Cortecero A."/>
            <person name="Harrison R.J."/>
            <person name="Armitage A.D."/>
        </authorList>
    </citation>
    <scope>NUCLEOTIDE SEQUENCE [LARGE SCALE GENOMIC DNA]</scope>
    <source>
        <strain evidence="2 3">R09/05</strain>
    </source>
</reference>
<evidence type="ECO:0000313" key="2">
    <source>
        <dbReference type="EMBL" id="KPM35716.1"/>
    </source>
</evidence>
<dbReference type="Proteomes" id="UP000050424">
    <property type="component" value="Unassembled WGS sequence"/>
</dbReference>
<evidence type="ECO:0000259" key="1">
    <source>
        <dbReference type="Pfam" id="PF06985"/>
    </source>
</evidence>
<evidence type="ECO:0000313" key="3">
    <source>
        <dbReference type="Proteomes" id="UP000050424"/>
    </source>
</evidence>
<dbReference type="InterPro" id="IPR010730">
    <property type="entry name" value="HET"/>
</dbReference>